<evidence type="ECO:0000259" key="2">
    <source>
        <dbReference type="Pfam" id="PF00085"/>
    </source>
</evidence>
<dbReference type="PROSITE" id="PS51257">
    <property type="entry name" value="PROKAR_LIPOPROTEIN"/>
    <property type="match status" value="1"/>
</dbReference>
<dbReference type="PANTHER" id="PTHR42852:SF13">
    <property type="entry name" value="PROTEIN DIPZ"/>
    <property type="match status" value="1"/>
</dbReference>
<evidence type="ECO:0000256" key="1">
    <source>
        <dbReference type="SAM" id="SignalP"/>
    </source>
</evidence>
<dbReference type="InterPro" id="IPR050553">
    <property type="entry name" value="Thioredoxin_ResA/DsbE_sf"/>
</dbReference>
<dbReference type="Pfam" id="PF00085">
    <property type="entry name" value="Thioredoxin"/>
    <property type="match status" value="1"/>
</dbReference>
<feature type="domain" description="Thioredoxin" evidence="2">
    <location>
        <begin position="66"/>
        <end position="139"/>
    </location>
</feature>
<evidence type="ECO:0000313" key="3">
    <source>
        <dbReference type="EMBL" id="AJC91057.1"/>
    </source>
</evidence>
<reference evidence="3 4" key="1">
    <citation type="journal article" date="2014" name="Genome Biol. Evol.">
        <title>Comparative Genomics of the Campylobacter lari Group.</title>
        <authorList>
            <person name="Miller W.G."/>
            <person name="Yee E."/>
            <person name="Chapman M.H."/>
            <person name="Smith T.P."/>
            <person name="Bono J.L."/>
            <person name="Huynh S."/>
            <person name="Parker C.T."/>
            <person name="Vandamme P."/>
            <person name="Luong K."/>
            <person name="Korlach J."/>
        </authorList>
    </citation>
    <scope>NUCLEOTIDE SEQUENCE [LARGE SCALE GENOMIC DNA]</scope>
    <source>
        <strain evidence="3 4">LMG 24374</strain>
    </source>
</reference>
<evidence type="ECO:0000313" key="4">
    <source>
        <dbReference type="Proteomes" id="UP000031135"/>
    </source>
</evidence>
<accession>A0A0A8HAS3</accession>
<protein>
    <submittedName>
        <fullName evidence="3">Putative periplasmic thioredoxin</fullName>
    </submittedName>
</protein>
<dbReference type="PANTHER" id="PTHR42852">
    <property type="entry name" value="THIOL:DISULFIDE INTERCHANGE PROTEIN DSBE"/>
    <property type="match status" value="1"/>
</dbReference>
<dbReference type="Gene3D" id="3.40.30.10">
    <property type="entry name" value="Glutaredoxin"/>
    <property type="match status" value="1"/>
</dbReference>
<dbReference type="InterPro" id="IPR013766">
    <property type="entry name" value="Thioredoxin_domain"/>
</dbReference>
<keyword evidence="1" id="KW-0732">Signal</keyword>
<feature type="signal peptide" evidence="1">
    <location>
        <begin position="1"/>
        <end position="19"/>
    </location>
</feature>
<dbReference type="OrthoDB" id="5338962at2"/>
<proteinExistence type="predicted"/>
<dbReference type="HOGENOM" id="CLU_1432126_0_0_7"/>
<dbReference type="Proteomes" id="UP000031135">
    <property type="component" value="Chromosome"/>
</dbReference>
<dbReference type="EMBL" id="CP007772">
    <property type="protein sequence ID" value="AJC91057.1"/>
    <property type="molecule type" value="Genomic_DNA"/>
</dbReference>
<feature type="chain" id="PRO_5002037884" evidence="1">
    <location>
        <begin position="20"/>
        <end position="205"/>
    </location>
</feature>
<gene>
    <name evidence="3" type="primary">trxC</name>
    <name evidence="3" type="ORF">CSUB8521_1226</name>
</gene>
<name>A0A0A8HAS3_9BACT</name>
<sequence length="205" mass="23836">MKKFTYLFFTFAFAFLISACSNEEKIENDFAFTEYKMGDEILLKNVNGGEKTLVRTQNGFVVKGEENKILMFDFFGTFCTPCQEEATHLTSLWQKNADNFIIIGLSHFENVNDQAVKDFAIKYGAYYFLSNSKENDRIVAQALKDINYQSMEQLPFKVVLKDGNYQDLTDFWNKDSKSYVKYYLGKVSTQTMQEDITRILNESKK</sequence>
<dbReference type="RefSeq" id="WP_039664251.1">
    <property type="nucleotide sequence ID" value="NZ_CP007772.1"/>
</dbReference>
<dbReference type="SUPFAM" id="SSF52833">
    <property type="entry name" value="Thioredoxin-like"/>
    <property type="match status" value="1"/>
</dbReference>
<organism evidence="3 4">
    <name type="scientific">Campylobacter subantarcticus LMG 24374</name>
    <dbReference type="NCBI Taxonomy" id="1388751"/>
    <lineage>
        <taxon>Bacteria</taxon>
        <taxon>Pseudomonadati</taxon>
        <taxon>Campylobacterota</taxon>
        <taxon>Epsilonproteobacteria</taxon>
        <taxon>Campylobacterales</taxon>
        <taxon>Campylobacteraceae</taxon>
        <taxon>Campylobacter</taxon>
    </lineage>
</organism>
<dbReference type="AlphaFoldDB" id="A0A0A8HAS3"/>
<dbReference type="InterPro" id="IPR036249">
    <property type="entry name" value="Thioredoxin-like_sf"/>
</dbReference>
<dbReference type="KEGG" id="csm:CSUB8521_1226"/>